<dbReference type="Pfam" id="PF12796">
    <property type="entry name" value="Ank_2"/>
    <property type="match status" value="3"/>
</dbReference>
<dbReference type="SMART" id="SM00248">
    <property type="entry name" value="ANK"/>
    <property type="match status" value="11"/>
</dbReference>
<evidence type="ECO:0000256" key="2">
    <source>
        <dbReference type="ARBA" id="ARBA00023043"/>
    </source>
</evidence>
<evidence type="ECO:0000313" key="5">
    <source>
        <dbReference type="EMBL" id="PWJ60468.1"/>
    </source>
</evidence>
<dbReference type="PANTHER" id="PTHR24198:SF165">
    <property type="entry name" value="ANKYRIN REPEAT-CONTAINING PROTEIN-RELATED"/>
    <property type="match status" value="1"/>
</dbReference>
<keyword evidence="6" id="KW-1185">Reference proteome</keyword>
<evidence type="ECO:0000313" key="6">
    <source>
        <dbReference type="Proteomes" id="UP000245880"/>
    </source>
</evidence>
<evidence type="ECO:0000256" key="3">
    <source>
        <dbReference type="PROSITE-ProRule" id="PRU00023"/>
    </source>
</evidence>
<feature type="repeat" description="ANK" evidence="3">
    <location>
        <begin position="257"/>
        <end position="290"/>
    </location>
</feature>
<reference evidence="5 6" key="1">
    <citation type="submission" date="2018-03" db="EMBL/GenBank/DDBJ databases">
        <title>Genomic Encyclopedia of Archaeal and Bacterial Type Strains, Phase II (KMG-II): from individual species to whole genera.</title>
        <authorList>
            <person name="Goeker M."/>
        </authorList>
    </citation>
    <scope>NUCLEOTIDE SEQUENCE [LARGE SCALE GENOMIC DNA]</scope>
    <source>
        <strain evidence="5 6">DSM 100346</strain>
    </source>
</reference>
<feature type="signal peptide" evidence="4">
    <location>
        <begin position="1"/>
        <end position="18"/>
    </location>
</feature>
<dbReference type="EMBL" id="QGDT01000001">
    <property type="protein sequence ID" value="PWJ60468.1"/>
    <property type="molecule type" value="Genomic_DNA"/>
</dbReference>
<dbReference type="InterPro" id="IPR036770">
    <property type="entry name" value="Ankyrin_rpt-contain_sf"/>
</dbReference>
<dbReference type="InterPro" id="IPR002110">
    <property type="entry name" value="Ankyrin_rpt"/>
</dbReference>
<sequence>MRKLLFALCTLSWFSVHAQKNLLLEPSFWKGSPDVAAVKAAIEKGSNPAQFNNNSFDPVVLAINSSAPNETIKYLLDQPGNGVDKITHDSRTYLHWAALHGNVEIMEFLIGKGAKDNVVDSHGSTALNFAAGSGQTNTKVYELCLANGADLKKDLNQNGANALLIAVASDEDFKLTNYFISKGLDLKSTDASGANAFSYAARSGNIDLLKKLQAKGIKPNGTAMLMAAQGSRRSVNKLDVYQYLESQGVKPDFIGKNGQNALHTIVRRPGQNDIIEYFLSKGVDVNQADETGTTVFMNAAASNDDLATLNLLLPKVKDINQANAQGVTALMMATKGNSAEAVALLIGKGASIDKADNNGDNLAYYLVQSYNSRSTDAFEAKLKVLQDKGFKVDAQQPNGSSFYHLAVAKNDLELVKLLEPFQIDVNAKDKQGLTALHKAAMVSTDDALLKYLIAKGAKKDAMTGFDETPYDLASENESFAKNKIDINFLK</sequence>
<feature type="chain" id="PRO_5016343656" evidence="4">
    <location>
        <begin position="19"/>
        <end position="490"/>
    </location>
</feature>
<comment type="caution">
    <text evidence="5">The sequence shown here is derived from an EMBL/GenBank/DDBJ whole genome shotgun (WGS) entry which is preliminary data.</text>
</comment>
<accession>A0A316ASH1</accession>
<feature type="repeat" description="ANK" evidence="3">
    <location>
        <begin position="398"/>
        <end position="430"/>
    </location>
</feature>
<evidence type="ECO:0000256" key="4">
    <source>
        <dbReference type="SAM" id="SignalP"/>
    </source>
</evidence>
<proteinExistence type="predicted"/>
<gene>
    <name evidence="5" type="ORF">CLV98_101652</name>
</gene>
<dbReference type="PROSITE" id="PS50297">
    <property type="entry name" value="ANK_REP_REGION"/>
    <property type="match status" value="5"/>
</dbReference>
<dbReference type="Pfam" id="PF00023">
    <property type="entry name" value="Ank"/>
    <property type="match status" value="1"/>
</dbReference>
<keyword evidence="4" id="KW-0732">Signal</keyword>
<dbReference type="PANTHER" id="PTHR24198">
    <property type="entry name" value="ANKYRIN REPEAT AND PROTEIN KINASE DOMAIN-CONTAINING PROTEIN"/>
    <property type="match status" value="1"/>
</dbReference>
<dbReference type="SUPFAM" id="SSF48403">
    <property type="entry name" value="Ankyrin repeat"/>
    <property type="match status" value="2"/>
</dbReference>
<feature type="repeat" description="ANK" evidence="3">
    <location>
        <begin position="89"/>
        <end position="121"/>
    </location>
</feature>
<keyword evidence="1" id="KW-0677">Repeat</keyword>
<dbReference type="RefSeq" id="WP_109672705.1">
    <property type="nucleotide sequence ID" value="NZ_QGDT01000001.1"/>
</dbReference>
<dbReference type="Proteomes" id="UP000245880">
    <property type="component" value="Unassembled WGS sequence"/>
</dbReference>
<dbReference type="AlphaFoldDB" id="A0A316ASH1"/>
<organism evidence="5 6">
    <name type="scientific">Dyadobacter jejuensis</name>
    <dbReference type="NCBI Taxonomy" id="1082580"/>
    <lineage>
        <taxon>Bacteria</taxon>
        <taxon>Pseudomonadati</taxon>
        <taxon>Bacteroidota</taxon>
        <taxon>Cytophagia</taxon>
        <taxon>Cytophagales</taxon>
        <taxon>Spirosomataceae</taxon>
        <taxon>Dyadobacter</taxon>
    </lineage>
</organism>
<keyword evidence="2 3" id="KW-0040">ANK repeat</keyword>
<dbReference type="OrthoDB" id="2575953at2"/>
<feature type="repeat" description="ANK" evidence="3">
    <location>
        <begin position="325"/>
        <end position="357"/>
    </location>
</feature>
<feature type="repeat" description="ANK" evidence="3">
    <location>
        <begin position="122"/>
        <end position="156"/>
    </location>
</feature>
<protein>
    <submittedName>
        <fullName evidence="5">Ankyrin repeat protein</fullName>
    </submittedName>
</protein>
<evidence type="ECO:0000256" key="1">
    <source>
        <dbReference type="ARBA" id="ARBA00022737"/>
    </source>
</evidence>
<dbReference type="Gene3D" id="1.25.40.20">
    <property type="entry name" value="Ankyrin repeat-containing domain"/>
    <property type="match status" value="3"/>
</dbReference>
<dbReference type="PROSITE" id="PS50088">
    <property type="entry name" value="ANK_REPEAT"/>
    <property type="match status" value="6"/>
</dbReference>
<name>A0A316ASH1_9BACT</name>
<feature type="repeat" description="ANK" evidence="3">
    <location>
        <begin position="431"/>
        <end position="464"/>
    </location>
</feature>